<keyword evidence="3 5" id="KW-0904">Protein phosphatase</keyword>
<comment type="similarity">
    <text evidence="1 5">Belongs to the metallo-dependent hydrolases superfamily. CpsB/CapC family.</text>
</comment>
<comment type="catalytic activity">
    <reaction evidence="4 5">
        <text>O-phospho-L-tyrosyl-[protein] + H2O = L-tyrosyl-[protein] + phosphate</text>
        <dbReference type="Rhea" id="RHEA:10684"/>
        <dbReference type="Rhea" id="RHEA-COMP:10136"/>
        <dbReference type="Rhea" id="RHEA-COMP:20101"/>
        <dbReference type="ChEBI" id="CHEBI:15377"/>
        <dbReference type="ChEBI" id="CHEBI:43474"/>
        <dbReference type="ChEBI" id="CHEBI:46858"/>
        <dbReference type="ChEBI" id="CHEBI:61978"/>
        <dbReference type="EC" id="3.1.3.48"/>
    </reaction>
</comment>
<dbReference type="Proteomes" id="UP001596254">
    <property type="component" value="Unassembled WGS sequence"/>
</dbReference>
<evidence type="ECO:0000256" key="5">
    <source>
        <dbReference type="PIRNR" id="PIRNR016557"/>
    </source>
</evidence>
<dbReference type="InterPro" id="IPR016195">
    <property type="entry name" value="Pol/histidinol_Pase-like"/>
</dbReference>
<evidence type="ECO:0000313" key="7">
    <source>
        <dbReference type="Proteomes" id="UP001596254"/>
    </source>
</evidence>
<evidence type="ECO:0000256" key="1">
    <source>
        <dbReference type="ARBA" id="ARBA00005750"/>
    </source>
</evidence>
<name>A0ABW1STB3_9LACO</name>
<keyword evidence="7" id="KW-1185">Reference proteome</keyword>
<proteinExistence type="inferred from homology"/>
<evidence type="ECO:0000256" key="3">
    <source>
        <dbReference type="ARBA" id="ARBA00022912"/>
    </source>
</evidence>
<evidence type="ECO:0000256" key="2">
    <source>
        <dbReference type="ARBA" id="ARBA00022801"/>
    </source>
</evidence>
<accession>A0ABW1STB3</accession>
<dbReference type="InterPro" id="IPR016667">
    <property type="entry name" value="Caps_polysacc_synth_CpsB/CapC"/>
</dbReference>
<organism evidence="6 7">
    <name type="scientific">Levilactobacillus tongjiangensis</name>
    <dbReference type="NCBI Taxonomy" id="2486023"/>
    <lineage>
        <taxon>Bacteria</taxon>
        <taxon>Bacillati</taxon>
        <taxon>Bacillota</taxon>
        <taxon>Bacilli</taxon>
        <taxon>Lactobacillales</taxon>
        <taxon>Lactobacillaceae</taxon>
        <taxon>Levilactobacillus</taxon>
    </lineage>
</organism>
<gene>
    <name evidence="6" type="ORF">ACFP1G_09740</name>
</gene>
<evidence type="ECO:0000256" key="4">
    <source>
        <dbReference type="ARBA" id="ARBA00051722"/>
    </source>
</evidence>
<dbReference type="PANTHER" id="PTHR39181">
    <property type="entry name" value="TYROSINE-PROTEIN PHOSPHATASE YWQE"/>
    <property type="match status" value="1"/>
</dbReference>
<comment type="caution">
    <text evidence="6">The sequence shown here is derived from an EMBL/GenBank/DDBJ whole genome shotgun (WGS) entry which is preliminary data.</text>
</comment>
<dbReference type="Pfam" id="PF19567">
    <property type="entry name" value="CpsB_CapC"/>
    <property type="match status" value="1"/>
</dbReference>
<dbReference type="RefSeq" id="WP_125692345.1">
    <property type="nucleotide sequence ID" value="NZ_JBHSSK010000024.1"/>
</dbReference>
<dbReference type="EMBL" id="JBHSSK010000024">
    <property type="protein sequence ID" value="MFC6207749.1"/>
    <property type="molecule type" value="Genomic_DNA"/>
</dbReference>
<evidence type="ECO:0000313" key="6">
    <source>
        <dbReference type="EMBL" id="MFC6207749.1"/>
    </source>
</evidence>
<sequence length="244" mass="26563">MGLIDIHTHLLPAMDDGPQNRDLALRLAEMMVAQGVTHAVLTPHHLLADYVNPKWAVQERVVAFQSALQLAGIPLTVFPGQEVHMTGDLLNHLAADDLLFLDGVGTYLLLELPATHVPLYTEDLLFQLTLRGIIPVLAHPERHPVLQREPDRLEGLMRLGCLLQVTAGSYLGMFGRAAQKLATRLLASVPGVLLASDAHNHLRRPCVMAQAFQQLASEVGLDRCRKINDNAVAVVNGESLLTGG</sequence>
<dbReference type="PIRSF" id="PIRSF016557">
    <property type="entry name" value="Caps_synth_CpsB"/>
    <property type="match status" value="1"/>
</dbReference>
<reference evidence="7" key="1">
    <citation type="journal article" date="2019" name="Int. J. Syst. Evol. Microbiol.">
        <title>The Global Catalogue of Microorganisms (GCM) 10K type strain sequencing project: providing services to taxonomists for standard genome sequencing and annotation.</title>
        <authorList>
            <consortium name="The Broad Institute Genomics Platform"/>
            <consortium name="The Broad Institute Genome Sequencing Center for Infectious Disease"/>
            <person name="Wu L."/>
            <person name="Ma J."/>
        </authorList>
    </citation>
    <scope>NUCLEOTIDE SEQUENCE [LARGE SCALE GENOMIC DNA]</scope>
    <source>
        <strain evidence="7">CCM 8905</strain>
    </source>
</reference>
<dbReference type="EC" id="3.1.3.48" evidence="5"/>
<keyword evidence="2 5" id="KW-0378">Hydrolase</keyword>
<protein>
    <recommendedName>
        <fullName evidence="5">Tyrosine-protein phosphatase</fullName>
        <ecNumber evidence="5">3.1.3.48</ecNumber>
    </recommendedName>
</protein>
<dbReference type="Gene3D" id="3.20.20.140">
    <property type="entry name" value="Metal-dependent hydrolases"/>
    <property type="match status" value="1"/>
</dbReference>
<dbReference type="PANTHER" id="PTHR39181:SF1">
    <property type="entry name" value="TYROSINE-PROTEIN PHOSPHATASE YWQE"/>
    <property type="match status" value="1"/>
</dbReference>
<dbReference type="SUPFAM" id="SSF89550">
    <property type="entry name" value="PHP domain-like"/>
    <property type="match status" value="1"/>
</dbReference>